<evidence type="ECO:0000313" key="2">
    <source>
        <dbReference type="Proteomes" id="UP001223586"/>
    </source>
</evidence>
<gene>
    <name evidence="1" type="ORF">J2S08_001855</name>
</gene>
<evidence type="ECO:0008006" key="3">
    <source>
        <dbReference type="Google" id="ProtNLM"/>
    </source>
</evidence>
<organism evidence="1 2">
    <name type="scientific">Bacillus chungangensis</name>
    <dbReference type="NCBI Taxonomy" id="587633"/>
    <lineage>
        <taxon>Bacteria</taxon>
        <taxon>Bacillati</taxon>
        <taxon>Bacillota</taxon>
        <taxon>Bacilli</taxon>
        <taxon>Bacillales</taxon>
        <taxon>Bacillaceae</taxon>
        <taxon>Bacillus</taxon>
    </lineage>
</organism>
<name>A0ABT9WRU9_9BACI</name>
<dbReference type="Proteomes" id="UP001223586">
    <property type="component" value="Unassembled WGS sequence"/>
</dbReference>
<evidence type="ECO:0000313" key="1">
    <source>
        <dbReference type="EMBL" id="MDQ0176019.1"/>
    </source>
</evidence>
<dbReference type="EMBL" id="JAUSTT010000009">
    <property type="protein sequence ID" value="MDQ0176019.1"/>
    <property type="molecule type" value="Genomic_DNA"/>
</dbReference>
<proteinExistence type="predicted"/>
<accession>A0ABT9WRU9</accession>
<dbReference type="RefSeq" id="WP_307228830.1">
    <property type="nucleotide sequence ID" value="NZ_JAUSTT010000009.1"/>
</dbReference>
<comment type="caution">
    <text evidence="1">The sequence shown here is derived from an EMBL/GenBank/DDBJ whole genome shotgun (WGS) entry which is preliminary data.</text>
</comment>
<reference evidence="1 2" key="1">
    <citation type="submission" date="2023-07" db="EMBL/GenBank/DDBJ databases">
        <title>Genomic Encyclopedia of Type Strains, Phase IV (KMG-IV): sequencing the most valuable type-strain genomes for metagenomic binning, comparative biology and taxonomic classification.</title>
        <authorList>
            <person name="Goeker M."/>
        </authorList>
    </citation>
    <scope>NUCLEOTIDE SEQUENCE [LARGE SCALE GENOMIC DNA]</scope>
    <source>
        <strain evidence="1 2">DSM 23837</strain>
    </source>
</reference>
<keyword evidence="2" id="KW-1185">Reference proteome</keyword>
<sequence length="235" mass="26332">MIKEAIQYIVGLGNTRVEEVGTQIFSTQKLHKVDESTTEAIEVHSLSGLVEYLQSEFDGNERLMMHVKSPTKVSCFSSFNRDLNRNFLIKANAMLPSFNFDRWYDSEDFNIKLQSCFVKNEDRDIMLKVVGNIKEEAVNTVGDDGVSQAVVAKTGVATVANVRVPNPVVLAPYRTFVEVDQPESEFIFRMQSGPSCALFEADGGAWKLTAMQNIKNYLHAALEKEIQSEKIVIIA</sequence>
<protein>
    <recommendedName>
        <fullName evidence="3">Phage tail protein</fullName>
    </recommendedName>
</protein>